<dbReference type="InterPro" id="IPR007374">
    <property type="entry name" value="ASCH_domain"/>
</dbReference>
<gene>
    <name evidence="3" type="ORF">FRX31_012603</name>
</gene>
<dbReference type="OrthoDB" id="338816at2759"/>
<evidence type="ECO:0000256" key="1">
    <source>
        <dbReference type="SAM" id="MobiDB-lite"/>
    </source>
</evidence>
<proteinExistence type="predicted"/>
<dbReference type="AlphaFoldDB" id="A0A7J6WMI3"/>
<dbReference type="FunFam" id="2.30.130.30:FF:000002">
    <property type="entry name" value="Activating signal cointegrator 1"/>
    <property type="match status" value="1"/>
</dbReference>
<comment type="caution">
    <text evidence="3">The sequence shown here is derived from an EMBL/GenBank/DDBJ whole genome shotgun (WGS) entry which is preliminary data.</text>
</comment>
<dbReference type="Pfam" id="PF04266">
    <property type="entry name" value="ASCH"/>
    <property type="match status" value="1"/>
</dbReference>
<dbReference type="EMBL" id="JABWDY010014187">
    <property type="protein sequence ID" value="KAF5197810.1"/>
    <property type="molecule type" value="Genomic_DNA"/>
</dbReference>
<feature type="compositionally biased region" description="Basic and acidic residues" evidence="1">
    <location>
        <begin position="433"/>
        <end position="455"/>
    </location>
</feature>
<dbReference type="CDD" id="cd06554">
    <property type="entry name" value="ASCH_ASC-1_like"/>
    <property type="match status" value="1"/>
</dbReference>
<dbReference type="InterPro" id="IPR015947">
    <property type="entry name" value="PUA-like_sf"/>
</dbReference>
<feature type="compositionally biased region" description="Basic and acidic residues" evidence="1">
    <location>
        <begin position="381"/>
        <end position="419"/>
    </location>
</feature>
<dbReference type="InterPro" id="IPR039128">
    <property type="entry name" value="TRIP4-like"/>
</dbReference>
<feature type="compositionally biased region" description="Polar residues" evidence="1">
    <location>
        <begin position="344"/>
        <end position="355"/>
    </location>
</feature>
<dbReference type="Proteomes" id="UP000554482">
    <property type="component" value="Unassembled WGS sequence"/>
</dbReference>
<organism evidence="3 4">
    <name type="scientific">Thalictrum thalictroides</name>
    <name type="common">Rue-anemone</name>
    <name type="synonym">Anemone thalictroides</name>
    <dbReference type="NCBI Taxonomy" id="46969"/>
    <lineage>
        <taxon>Eukaryota</taxon>
        <taxon>Viridiplantae</taxon>
        <taxon>Streptophyta</taxon>
        <taxon>Embryophyta</taxon>
        <taxon>Tracheophyta</taxon>
        <taxon>Spermatophyta</taxon>
        <taxon>Magnoliopsida</taxon>
        <taxon>Ranunculales</taxon>
        <taxon>Ranunculaceae</taxon>
        <taxon>Thalictroideae</taxon>
        <taxon>Thalictrum</taxon>
    </lineage>
</organism>
<dbReference type="SUPFAM" id="SSF88697">
    <property type="entry name" value="PUA domain-like"/>
    <property type="match status" value="1"/>
</dbReference>
<sequence>MHQPWASLLVHGIKRIEGRSWPAPLTGRLWIHAASKVPDSATIKAMEDFYREIYAVNGITNLKFPEHYPVSRLLGCVEVVGCVKCEELVCWEDVPEGVRLEGQTDFCWLCEKPQKLVVPFEMRGYQGVYNLDSKIFEAVFRGLCPVKGPLPVKFPLPEPQNTFSLKPGSLSLVTGSKGSIPEIPANLCAVIAGARAAATQFSKTEEKRRVDTFQERPIFVSSTRQLQDHKHTEEDKKPNAALQRRPQTKDIAHSSVEPNTSQKWKGDNTNYGRSFLERPVFDSLSRRTQGNMQSEEDWKSNVPLQRRPQARVLVYSSKEQNTRENWKGDTCNGESSFLERRPISDSSSRQPQKNNHTGEGKKSTTPLLRRLQTRDSFYSSNEHDSRETWKEDNTNDDRSFESSSRLPEDNNHTKEDRKSTGPLPRRPQARDLVYSHEKWKSDKSNGDRSFWEKPISDSSVRQPRVNNHTEEDGKSTTPLQRRPQSKYLVHSSSEQNTHDKWEGDNTNSPTSQRNLNQIPGAPSKIFAAALKGLGRT</sequence>
<feature type="compositionally biased region" description="Polar residues" evidence="1">
    <location>
        <begin position="504"/>
        <end position="517"/>
    </location>
</feature>
<reference evidence="3 4" key="1">
    <citation type="submission" date="2020-06" db="EMBL/GenBank/DDBJ databases">
        <title>Transcriptomic and genomic resources for Thalictrum thalictroides and T. hernandezii: Facilitating candidate gene discovery in an emerging model plant lineage.</title>
        <authorList>
            <person name="Arias T."/>
            <person name="Riano-Pachon D.M."/>
            <person name="Di Stilio V.S."/>
        </authorList>
    </citation>
    <scope>NUCLEOTIDE SEQUENCE [LARGE SCALE GENOMIC DNA]</scope>
    <source>
        <strain evidence="4">cv. WT478/WT964</strain>
        <tissue evidence="3">Leaves</tissue>
    </source>
</reference>
<feature type="region of interest" description="Disordered" evidence="1">
    <location>
        <begin position="212"/>
        <end position="304"/>
    </location>
</feature>
<feature type="compositionally biased region" description="Basic and acidic residues" evidence="1">
    <location>
        <begin position="226"/>
        <end position="238"/>
    </location>
</feature>
<evidence type="ECO:0000313" key="3">
    <source>
        <dbReference type="EMBL" id="KAF5197810.1"/>
    </source>
</evidence>
<dbReference type="PANTHER" id="PTHR12963">
    <property type="entry name" value="THYROID RECEPTOR INTERACTING PROTEIN RELATED"/>
    <property type="match status" value="1"/>
</dbReference>
<accession>A0A7J6WMI3</accession>
<dbReference type="Gene3D" id="2.30.130.30">
    <property type="entry name" value="Hypothetical protein"/>
    <property type="match status" value="1"/>
</dbReference>
<evidence type="ECO:0000313" key="4">
    <source>
        <dbReference type="Proteomes" id="UP000554482"/>
    </source>
</evidence>
<evidence type="ECO:0000259" key="2">
    <source>
        <dbReference type="Pfam" id="PF04266"/>
    </source>
</evidence>
<feature type="compositionally biased region" description="Polar residues" evidence="1">
    <location>
        <begin position="256"/>
        <end position="272"/>
    </location>
</feature>
<name>A0A7J6WMI3_THATH</name>
<dbReference type="PANTHER" id="PTHR12963:SF0">
    <property type="entry name" value="EXPRESSED PROTEIN"/>
    <property type="match status" value="1"/>
</dbReference>
<feature type="domain" description="ASCH" evidence="2">
    <location>
        <begin position="1"/>
        <end position="98"/>
    </location>
</feature>
<protein>
    <submittedName>
        <fullName evidence="3">Activating signal cointegrator</fullName>
    </submittedName>
</protein>
<feature type="region of interest" description="Disordered" evidence="1">
    <location>
        <begin position="316"/>
        <end position="522"/>
    </location>
</feature>
<feature type="compositionally biased region" description="Polar residues" evidence="1">
    <location>
        <begin position="456"/>
        <end position="466"/>
    </location>
</feature>
<keyword evidence="4" id="KW-1185">Reference proteome</keyword>